<dbReference type="STRING" id="905079.L1JLS7"/>
<dbReference type="InterPro" id="IPR002547">
    <property type="entry name" value="tRNA-bd_dom"/>
</dbReference>
<evidence type="ECO:0000256" key="10">
    <source>
        <dbReference type="ARBA" id="ARBA00030904"/>
    </source>
</evidence>
<dbReference type="SUPFAM" id="SSF47323">
    <property type="entry name" value="Anticodon-binding domain of a subclass of class I aminoacyl-tRNA synthetases"/>
    <property type="match status" value="1"/>
</dbReference>
<dbReference type="InterPro" id="IPR014758">
    <property type="entry name" value="Met-tRNA_synth"/>
</dbReference>
<evidence type="ECO:0000259" key="14">
    <source>
        <dbReference type="PROSITE" id="PS50886"/>
    </source>
</evidence>
<dbReference type="NCBIfam" id="TIGR00398">
    <property type="entry name" value="metG"/>
    <property type="match status" value="1"/>
</dbReference>
<sequence length="747" mass="83796">MEKVCTAGAPKPLLSSLSLADVAIWAALYPGYGAGGVLSDADKSKYPAVEEWFNMMSGVQCCKDALVRLRCRSARTLLPPSKPKDASEERFYITTAINYTNGNPHMGHAYEAVTSDIIARWHRAYGRKVFYLTGTDEHGQKIADTAENLGVKPIDICDKYANAFQELNKRLGISNDFYIRTTMDKHKKLAQLLFLKAADAGDIYLDTYEGWYNVREETFVTETEAQASDYKDPSSGKPLEKRTEESYFFRMSKYQDRLLAYIEKNADFIQPVFRRNEILAKLREPLRDLSVSRTNFDWGIPVPEHPALKSDKKHVMYVWFDALSNYVTGCDWPDGPNRDFWPANIHLIGKDIIWFHCVIWPCMLFSCEMPLPKCVYAHGFINDKEGKKMSKSLGNVIDPHEQLDKFSSDSFRFYLAYASPFGQDIPFAEEGLSTMHNAELADSLGNLMHRATNITQKYCGGKVPDVTAEPCFDFLRLCAESCAAYEAFQLQDAAMIVLTAVKDTNKYLTELAPWHIKADPANGVTEEQAQHKRMVVCRSVLEAMYILAHFLQPLLPNGSLEMFCKLGTNPVSIPKLDPSFNNLKPGTTTHVGDVLYAKIEKTVTEQKEIFPCDMRVGRIDSVEDHPEAENLYVLKVFLGDELGVKTVCAGLKGKYEVSELQSRSVVVLMNLKPAEFKGIKSEGMVLVGDQQKPTKVQGLLQVADTSVAPGTKLEAKGADTVVAENMELKVFQKLELKVRSLLGFLLG</sequence>
<organism evidence="15">
    <name type="scientific">Guillardia theta (strain CCMP2712)</name>
    <name type="common">Cryptophyte</name>
    <dbReference type="NCBI Taxonomy" id="905079"/>
    <lineage>
        <taxon>Eukaryota</taxon>
        <taxon>Cryptophyceae</taxon>
        <taxon>Pyrenomonadales</taxon>
        <taxon>Geminigeraceae</taxon>
        <taxon>Guillardia</taxon>
    </lineage>
</organism>
<comment type="catalytic activity">
    <reaction evidence="11">
        <text>tRNA(Met) + L-methionine + ATP = L-methionyl-tRNA(Met) + AMP + diphosphate</text>
        <dbReference type="Rhea" id="RHEA:13481"/>
        <dbReference type="Rhea" id="RHEA-COMP:9667"/>
        <dbReference type="Rhea" id="RHEA-COMP:9698"/>
        <dbReference type="ChEBI" id="CHEBI:30616"/>
        <dbReference type="ChEBI" id="CHEBI:33019"/>
        <dbReference type="ChEBI" id="CHEBI:57844"/>
        <dbReference type="ChEBI" id="CHEBI:78442"/>
        <dbReference type="ChEBI" id="CHEBI:78530"/>
        <dbReference type="ChEBI" id="CHEBI:456215"/>
        <dbReference type="EC" id="6.1.1.10"/>
    </reaction>
</comment>
<keyword evidence="5 13" id="KW-0547">Nucleotide-binding</keyword>
<proteinExistence type="inferred from homology"/>
<comment type="similarity">
    <text evidence="13">Belongs to the class-I aminoacyl-tRNA synthetase family.</text>
</comment>
<keyword evidence="6 13" id="KW-0067">ATP-binding</keyword>
<dbReference type="OMA" id="VIWPCIL"/>
<gene>
    <name evidence="15" type="ORF">GUITHDRAFT_85890</name>
</gene>
<dbReference type="Gene3D" id="2.170.220.10">
    <property type="match status" value="1"/>
</dbReference>
<dbReference type="GO" id="GO:0005524">
    <property type="term" value="F:ATP binding"/>
    <property type="evidence" value="ECO:0007669"/>
    <property type="project" value="UniProtKB-KW"/>
</dbReference>
<reference evidence="15 17" key="1">
    <citation type="journal article" date="2012" name="Nature">
        <title>Algal genomes reveal evolutionary mosaicism and the fate of nucleomorphs.</title>
        <authorList>
            <consortium name="DOE Joint Genome Institute"/>
            <person name="Curtis B.A."/>
            <person name="Tanifuji G."/>
            <person name="Burki F."/>
            <person name="Gruber A."/>
            <person name="Irimia M."/>
            <person name="Maruyama S."/>
            <person name="Arias M.C."/>
            <person name="Ball S.G."/>
            <person name="Gile G.H."/>
            <person name="Hirakawa Y."/>
            <person name="Hopkins J.F."/>
            <person name="Kuo A."/>
            <person name="Rensing S.A."/>
            <person name="Schmutz J."/>
            <person name="Symeonidi A."/>
            <person name="Elias M."/>
            <person name="Eveleigh R.J."/>
            <person name="Herman E.K."/>
            <person name="Klute M.J."/>
            <person name="Nakayama T."/>
            <person name="Obornik M."/>
            <person name="Reyes-Prieto A."/>
            <person name="Armbrust E.V."/>
            <person name="Aves S.J."/>
            <person name="Beiko R.G."/>
            <person name="Coutinho P."/>
            <person name="Dacks J.B."/>
            <person name="Durnford D.G."/>
            <person name="Fast N.M."/>
            <person name="Green B.R."/>
            <person name="Grisdale C.J."/>
            <person name="Hempel F."/>
            <person name="Henrissat B."/>
            <person name="Hoppner M.P."/>
            <person name="Ishida K."/>
            <person name="Kim E."/>
            <person name="Koreny L."/>
            <person name="Kroth P.G."/>
            <person name="Liu Y."/>
            <person name="Malik S.B."/>
            <person name="Maier U.G."/>
            <person name="McRose D."/>
            <person name="Mock T."/>
            <person name="Neilson J.A."/>
            <person name="Onodera N.T."/>
            <person name="Poole A.M."/>
            <person name="Pritham E.J."/>
            <person name="Richards T.A."/>
            <person name="Rocap G."/>
            <person name="Roy S.W."/>
            <person name="Sarai C."/>
            <person name="Schaack S."/>
            <person name="Shirato S."/>
            <person name="Slamovits C.H."/>
            <person name="Spencer D.F."/>
            <person name="Suzuki S."/>
            <person name="Worden A.Z."/>
            <person name="Zauner S."/>
            <person name="Barry K."/>
            <person name="Bell C."/>
            <person name="Bharti A.K."/>
            <person name="Crow J.A."/>
            <person name="Grimwood J."/>
            <person name="Kramer R."/>
            <person name="Lindquist E."/>
            <person name="Lucas S."/>
            <person name="Salamov A."/>
            <person name="McFadden G.I."/>
            <person name="Lane C.E."/>
            <person name="Keeling P.J."/>
            <person name="Gray M.W."/>
            <person name="Grigoriev I.V."/>
            <person name="Archibald J.M."/>
        </authorList>
    </citation>
    <scope>NUCLEOTIDE SEQUENCE</scope>
    <source>
        <strain evidence="15 17">CCMP2712</strain>
    </source>
</reference>
<evidence type="ECO:0000256" key="3">
    <source>
        <dbReference type="ARBA" id="ARBA00022555"/>
    </source>
</evidence>
<evidence type="ECO:0000256" key="7">
    <source>
        <dbReference type="ARBA" id="ARBA00022884"/>
    </source>
</evidence>
<dbReference type="PANTHER" id="PTHR43326:SF2">
    <property type="entry name" value="METHIONINE--TRNA LIGASE"/>
    <property type="match status" value="1"/>
</dbReference>
<evidence type="ECO:0000313" key="15">
    <source>
        <dbReference type="EMBL" id="EKX49149.1"/>
    </source>
</evidence>
<dbReference type="SUPFAM" id="SSF52374">
    <property type="entry name" value="Nucleotidylyl transferase"/>
    <property type="match status" value="1"/>
</dbReference>
<dbReference type="PROSITE" id="PS50886">
    <property type="entry name" value="TRBD"/>
    <property type="match status" value="1"/>
</dbReference>
<evidence type="ECO:0000256" key="1">
    <source>
        <dbReference type="ARBA" id="ARBA00012838"/>
    </source>
</evidence>
<evidence type="ECO:0000256" key="12">
    <source>
        <dbReference type="PROSITE-ProRule" id="PRU00209"/>
    </source>
</evidence>
<dbReference type="PANTHER" id="PTHR43326">
    <property type="entry name" value="METHIONYL-TRNA SYNTHETASE"/>
    <property type="match status" value="1"/>
</dbReference>
<keyword evidence="17" id="KW-1185">Reference proteome</keyword>
<dbReference type="InterPro" id="IPR033911">
    <property type="entry name" value="MetRS_core"/>
</dbReference>
<dbReference type="InterPro" id="IPR023457">
    <property type="entry name" value="Met-tRNA_synth_2"/>
</dbReference>
<dbReference type="GO" id="GO:0004825">
    <property type="term" value="F:methionine-tRNA ligase activity"/>
    <property type="evidence" value="ECO:0007669"/>
    <property type="project" value="UniProtKB-EC"/>
</dbReference>
<evidence type="ECO:0000256" key="9">
    <source>
        <dbReference type="ARBA" id="ARBA00023146"/>
    </source>
</evidence>
<evidence type="ECO:0000256" key="11">
    <source>
        <dbReference type="ARBA" id="ARBA00047364"/>
    </source>
</evidence>
<keyword evidence="9 13" id="KW-0030">Aminoacyl-tRNA synthetase</keyword>
<dbReference type="EnsemblProtists" id="EKX49149">
    <property type="protein sequence ID" value="EKX49149"/>
    <property type="gene ID" value="GUITHDRAFT_85890"/>
</dbReference>
<reference evidence="16" key="3">
    <citation type="submission" date="2015-06" db="UniProtKB">
        <authorList>
            <consortium name="EnsemblProtists"/>
        </authorList>
    </citation>
    <scope>IDENTIFICATION</scope>
</reference>
<dbReference type="GO" id="GO:0000049">
    <property type="term" value="F:tRNA binding"/>
    <property type="evidence" value="ECO:0007669"/>
    <property type="project" value="UniProtKB-UniRule"/>
</dbReference>
<dbReference type="InterPro" id="IPR041872">
    <property type="entry name" value="Anticodon_Met"/>
</dbReference>
<dbReference type="eggNOG" id="KOG0436">
    <property type="taxonomic scope" value="Eukaryota"/>
</dbReference>
<dbReference type="GeneID" id="17305820"/>
<evidence type="ECO:0000256" key="4">
    <source>
        <dbReference type="ARBA" id="ARBA00022598"/>
    </source>
</evidence>
<dbReference type="Gene3D" id="3.40.50.620">
    <property type="entry name" value="HUPs"/>
    <property type="match status" value="1"/>
</dbReference>
<evidence type="ECO:0000313" key="16">
    <source>
        <dbReference type="EnsemblProtists" id="EKX49149"/>
    </source>
</evidence>
<evidence type="ECO:0000256" key="6">
    <source>
        <dbReference type="ARBA" id="ARBA00022840"/>
    </source>
</evidence>
<evidence type="ECO:0000256" key="5">
    <source>
        <dbReference type="ARBA" id="ARBA00022741"/>
    </source>
</evidence>
<dbReference type="CDD" id="cd00814">
    <property type="entry name" value="MetRS_core"/>
    <property type="match status" value="1"/>
</dbReference>
<keyword evidence="8 13" id="KW-0648">Protein biosynthesis</keyword>
<dbReference type="AlphaFoldDB" id="L1JLS7"/>
<dbReference type="EC" id="6.1.1.10" evidence="1"/>
<dbReference type="EMBL" id="JH992983">
    <property type="protein sequence ID" value="EKX49149.1"/>
    <property type="molecule type" value="Genomic_DNA"/>
</dbReference>
<dbReference type="HOGENOM" id="CLU_009710_9_4_1"/>
<dbReference type="eggNOG" id="KOG2241">
    <property type="taxonomic scope" value="Eukaryota"/>
</dbReference>
<dbReference type="InterPro" id="IPR009080">
    <property type="entry name" value="tRNAsynth_Ia_anticodon-bd"/>
</dbReference>
<dbReference type="InterPro" id="IPR012340">
    <property type="entry name" value="NA-bd_OB-fold"/>
</dbReference>
<dbReference type="InterPro" id="IPR014729">
    <property type="entry name" value="Rossmann-like_a/b/a_fold"/>
</dbReference>
<dbReference type="FunFam" id="2.170.220.10:FF:000002">
    <property type="entry name" value="Methionine--tRNA ligase"/>
    <property type="match status" value="1"/>
</dbReference>
<keyword evidence="3 12" id="KW-0820">tRNA-binding</keyword>
<keyword evidence="7 12" id="KW-0694">RNA-binding</keyword>
<evidence type="ECO:0000313" key="17">
    <source>
        <dbReference type="Proteomes" id="UP000011087"/>
    </source>
</evidence>
<keyword evidence="4 13" id="KW-0436">Ligase</keyword>
<feature type="domain" description="TRNA-binding" evidence="14">
    <location>
        <begin position="608"/>
        <end position="714"/>
    </location>
</feature>
<dbReference type="InterPro" id="IPR015413">
    <property type="entry name" value="Methionyl/Leucyl_tRNA_Synth"/>
</dbReference>
<dbReference type="Pfam" id="PF01588">
    <property type="entry name" value="tRNA_bind"/>
    <property type="match status" value="1"/>
</dbReference>
<evidence type="ECO:0000256" key="2">
    <source>
        <dbReference type="ARBA" id="ARBA00022490"/>
    </source>
</evidence>
<dbReference type="PRINTS" id="PR01041">
    <property type="entry name" value="TRNASYNTHMET"/>
</dbReference>
<dbReference type="KEGG" id="gtt:GUITHDRAFT_85890"/>
<dbReference type="RefSeq" id="XP_005836129.1">
    <property type="nucleotide sequence ID" value="XM_005836072.1"/>
</dbReference>
<dbReference type="SUPFAM" id="SSF50249">
    <property type="entry name" value="Nucleic acid-binding proteins"/>
    <property type="match status" value="1"/>
</dbReference>
<protein>
    <recommendedName>
        <fullName evidence="1">methionine--tRNA ligase</fullName>
        <ecNumber evidence="1">6.1.1.10</ecNumber>
    </recommendedName>
    <alternativeName>
        <fullName evidence="10">Methionyl-tRNA synthetase</fullName>
    </alternativeName>
</protein>
<dbReference type="Pfam" id="PF19303">
    <property type="entry name" value="Anticodon_3"/>
    <property type="match status" value="1"/>
</dbReference>
<dbReference type="Pfam" id="PF09334">
    <property type="entry name" value="tRNA-synt_1g"/>
    <property type="match status" value="2"/>
</dbReference>
<evidence type="ECO:0000256" key="8">
    <source>
        <dbReference type="ARBA" id="ARBA00022917"/>
    </source>
</evidence>
<reference evidence="17" key="2">
    <citation type="submission" date="2012-11" db="EMBL/GenBank/DDBJ databases">
        <authorList>
            <person name="Kuo A."/>
            <person name="Curtis B.A."/>
            <person name="Tanifuji G."/>
            <person name="Burki F."/>
            <person name="Gruber A."/>
            <person name="Irimia M."/>
            <person name="Maruyama S."/>
            <person name="Arias M.C."/>
            <person name="Ball S.G."/>
            <person name="Gile G.H."/>
            <person name="Hirakawa Y."/>
            <person name="Hopkins J.F."/>
            <person name="Rensing S.A."/>
            <person name="Schmutz J."/>
            <person name="Symeonidi A."/>
            <person name="Elias M."/>
            <person name="Eveleigh R.J."/>
            <person name="Herman E.K."/>
            <person name="Klute M.J."/>
            <person name="Nakayama T."/>
            <person name="Obornik M."/>
            <person name="Reyes-Prieto A."/>
            <person name="Armbrust E.V."/>
            <person name="Aves S.J."/>
            <person name="Beiko R.G."/>
            <person name="Coutinho P."/>
            <person name="Dacks J.B."/>
            <person name="Durnford D.G."/>
            <person name="Fast N.M."/>
            <person name="Green B.R."/>
            <person name="Grisdale C."/>
            <person name="Hempe F."/>
            <person name="Henrissat B."/>
            <person name="Hoppner M.P."/>
            <person name="Ishida K.-I."/>
            <person name="Kim E."/>
            <person name="Koreny L."/>
            <person name="Kroth P.G."/>
            <person name="Liu Y."/>
            <person name="Malik S.-B."/>
            <person name="Maier U.G."/>
            <person name="McRose D."/>
            <person name="Mock T."/>
            <person name="Neilson J.A."/>
            <person name="Onodera N.T."/>
            <person name="Poole A.M."/>
            <person name="Pritham E.J."/>
            <person name="Richards T.A."/>
            <person name="Rocap G."/>
            <person name="Roy S.W."/>
            <person name="Sarai C."/>
            <person name="Schaack S."/>
            <person name="Shirato S."/>
            <person name="Slamovits C.H."/>
            <person name="Spencer D.F."/>
            <person name="Suzuki S."/>
            <person name="Worden A.Z."/>
            <person name="Zauner S."/>
            <person name="Barry K."/>
            <person name="Bell C."/>
            <person name="Bharti A.K."/>
            <person name="Crow J.A."/>
            <person name="Grimwood J."/>
            <person name="Kramer R."/>
            <person name="Lindquist E."/>
            <person name="Lucas S."/>
            <person name="Salamov A."/>
            <person name="McFadden G.I."/>
            <person name="Lane C.E."/>
            <person name="Keeling P.J."/>
            <person name="Gray M.W."/>
            <person name="Grigoriev I.V."/>
            <person name="Archibald J.M."/>
        </authorList>
    </citation>
    <scope>NUCLEOTIDE SEQUENCE</scope>
    <source>
        <strain evidence="17">CCMP2712</strain>
    </source>
</reference>
<keyword evidence="2" id="KW-0963">Cytoplasm</keyword>
<dbReference type="Proteomes" id="UP000011087">
    <property type="component" value="Unassembled WGS sequence"/>
</dbReference>
<evidence type="ECO:0000256" key="13">
    <source>
        <dbReference type="RuleBase" id="RU363039"/>
    </source>
</evidence>
<dbReference type="OrthoDB" id="24670at2759"/>
<dbReference type="Gene3D" id="2.40.50.140">
    <property type="entry name" value="Nucleic acid-binding proteins"/>
    <property type="match status" value="1"/>
</dbReference>
<accession>L1JLS7</accession>
<dbReference type="Gene3D" id="1.10.730.10">
    <property type="entry name" value="Isoleucyl-tRNA Synthetase, Domain 1"/>
    <property type="match status" value="1"/>
</dbReference>
<name>L1JLS7_GUITC</name>
<dbReference type="PaxDb" id="55529-EKX49149"/>
<dbReference type="GO" id="GO:0006431">
    <property type="term" value="P:methionyl-tRNA aminoacylation"/>
    <property type="evidence" value="ECO:0007669"/>
    <property type="project" value="InterPro"/>
</dbReference>